<evidence type="ECO:0000256" key="6">
    <source>
        <dbReference type="SAM" id="MobiDB-lite"/>
    </source>
</evidence>
<evidence type="ECO:0000259" key="7">
    <source>
        <dbReference type="PROSITE" id="PS50863"/>
    </source>
</evidence>
<dbReference type="GO" id="GO:0005634">
    <property type="term" value="C:nucleus"/>
    <property type="evidence" value="ECO:0007669"/>
    <property type="project" value="UniProtKB-SubCell"/>
</dbReference>
<comment type="subcellular location">
    <subcellularLocation>
        <location evidence="1">Nucleus</location>
    </subcellularLocation>
</comment>
<dbReference type="PROSITE" id="PS50863">
    <property type="entry name" value="B3"/>
    <property type="match status" value="2"/>
</dbReference>
<dbReference type="GeneID" id="113698222"/>
<evidence type="ECO:0000256" key="4">
    <source>
        <dbReference type="ARBA" id="ARBA00023163"/>
    </source>
</evidence>
<dbReference type="InterPro" id="IPR015300">
    <property type="entry name" value="DNA-bd_pseudobarrel_sf"/>
</dbReference>
<dbReference type="CDD" id="cd10017">
    <property type="entry name" value="B3_DNA"/>
    <property type="match status" value="2"/>
</dbReference>
<keyword evidence="2" id="KW-0805">Transcription regulation</keyword>
<feature type="compositionally biased region" description="Polar residues" evidence="6">
    <location>
        <begin position="187"/>
        <end position="197"/>
    </location>
</feature>
<evidence type="ECO:0000313" key="8">
    <source>
        <dbReference type="Proteomes" id="UP001652660"/>
    </source>
</evidence>
<dbReference type="Gene3D" id="2.40.330.10">
    <property type="entry name" value="DNA-binding pseudobarrel domain"/>
    <property type="match status" value="2"/>
</dbReference>
<dbReference type="Proteomes" id="UP001652660">
    <property type="component" value="Chromosome 7c"/>
</dbReference>
<evidence type="ECO:0000256" key="3">
    <source>
        <dbReference type="ARBA" id="ARBA00023125"/>
    </source>
</evidence>
<keyword evidence="8" id="KW-1185">Reference proteome</keyword>
<evidence type="ECO:0000256" key="2">
    <source>
        <dbReference type="ARBA" id="ARBA00023015"/>
    </source>
</evidence>
<name>A0A6P6T5Z3_COFAR</name>
<keyword evidence="5" id="KW-0539">Nucleus</keyword>
<dbReference type="Pfam" id="PF02362">
    <property type="entry name" value="B3"/>
    <property type="match status" value="2"/>
</dbReference>
<organism evidence="8 9">
    <name type="scientific">Coffea arabica</name>
    <name type="common">Arabian coffee</name>
    <dbReference type="NCBI Taxonomy" id="13443"/>
    <lineage>
        <taxon>Eukaryota</taxon>
        <taxon>Viridiplantae</taxon>
        <taxon>Streptophyta</taxon>
        <taxon>Embryophyta</taxon>
        <taxon>Tracheophyta</taxon>
        <taxon>Spermatophyta</taxon>
        <taxon>Magnoliopsida</taxon>
        <taxon>eudicotyledons</taxon>
        <taxon>Gunneridae</taxon>
        <taxon>Pentapetalae</taxon>
        <taxon>asterids</taxon>
        <taxon>lamiids</taxon>
        <taxon>Gentianales</taxon>
        <taxon>Rubiaceae</taxon>
        <taxon>Ixoroideae</taxon>
        <taxon>Gardenieae complex</taxon>
        <taxon>Bertiereae - Coffeeae clade</taxon>
        <taxon>Coffeeae</taxon>
        <taxon>Coffea</taxon>
    </lineage>
</organism>
<feature type="domain" description="TF-B3" evidence="7">
    <location>
        <begin position="37"/>
        <end position="130"/>
    </location>
</feature>
<dbReference type="SMART" id="SM01019">
    <property type="entry name" value="B3"/>
    <property type="match status" value="2"/>
</dbReference>
<feature type="domain" description="TF-B3" evidence="7">
    <location>
        <begin position="205"/>
        <end position="299"/>
    </location>
</feature>
<reference evidence="9" key="2">
    <citation type="submission" date="2025-08" db="UniProtKB">
        <authorList>
            <consortium name="RefSeq"/>
        </authorList>
    </citation>
    <scope>IDENTIFICATION</scope>
    <source>
        <tissue evidence="9">Leaves</tissue>
    </source>
</reference>
<proteinExistence type="predicted"/>
<accession>A0A6P6T5Z3</accession>
<gene>
    <name evidence="9" type="primary">LOC113698222</name>
</gene>
<keyword evidence="4" id="KW-0804">Transcription</keyword>
<dbReference type="RefSeq" id="XP_027073758.1">
    <property type="nucleotide sequence ID" value="XM_027217957.2"/>
</dbReference>
<dbReference type="PANTHER" id="PTHR31920">
    <property type="entry name" value="B3 DOMAIN-CONTAINING"/>
    <property type="match status" value="1"/>
</dbReference>
<dbReference type="InterPro" id="IPR003340">
    <property type="entry name" value="B3_DNA-bd"/>
</dbReference>
<dbReference type="PANTHER" id="PTHR31920:SF135">
    <property type="entry name" value="B3 DOMAIN-CONTAINING PROTEIN OS03G0621600-RELATED"/>
    <property type="match status" value="1"/>
</dbReference>
<feature type="region of interest" description="Disordered" evidence="6">
    <location>
        <begin position="166"/>
        <end position="197"/>
    </location>
</feature>
<dbReference type="InterPro" id="IPR050655">
    <property type="entry name" value="Plant_B3_domain"/>
</dbReference>
<reference evidence="8" key="1">
    <citation type="journal article" date="2025" name="Foods">
        <title>Unveiling the Microbial Signatures of Arabica Coffee Cherries: Insights into Ripeness Specific Diversity, Functional Traits, and Implications for Quality and Safety.</title>
        <authorList>
            <consortium name="RefSeq"/>
            <person name="Tenea G.N."/>
            <person name="Cifuentes V."/>
            <person name="Reyes P."/>
            <person name="Cevallos-Vallejos M."/>
        </authorList>
    </citation>
    <scope>NUCLEOTIDE SEQUENCE [LARGE SCALE GENOMIC DNA]</scope>
</reference>
<evidence type="ECO:0000313" key="9">
    <source>
        <dbReference type="RefSeq" id="XP_027073758.1"/>
    </source>
</evidence>
<evidence type="ECO:0000256" key="5">
    <source>
        <dbReference type="ARBA" id="ARBA00023242"/>
    </source>
</evidence>
<dbReference type="GO" id="GO:0003677">
    <property type="term" value="F:DNA binding"/>
    <property type="evidence" value="ECO:0007669"/>
    <property type="project" value="UniProtKB-KW"/>
</dbReference>
<feature type="compositionally biased region" description="Basic and acidic residues" evidence="6">
    <location>
        <begin position="172"/>
        <end position="186"/>
    </location>
</feature>
<keyword evidence="3" id="KW-0238">DNA-binding</keyword>
<dbReference type="AlphaFoldDB" id="A0A6P6T5Z3"/>
<sequence length="299" mass="34326">MNTLSYFTREKMVKPGRGRPRKDSSSSSYLSFMDARPEFFKVFLPDVSSQQLRVPPLFVKKFSGLVCKRIKLRCIDGKIWDVDVEETQEGVFMKNGWQAFADHHLLKLGEFLVFRYDGNSVFTVKIFRTHGCKEEAFVREKIAADVKIEPLEDQIAATEHTCAKHSCNSDGEGNKLDTSRGVREGKQQMSSRFHSQTVQTERDSEFGSIRSISRTQMHKLMLSKGFISKNNIKLGSNVMLCNEKEEKWPVKFTHFRDGRACIGTGWMAFWKDNGMCEGDKFKLVFDEGRGRKMITVCKV</sequence>
<dbReference type="SUPFAM" id="SSF101936">
    <property type="entry name" value="DNA-binding pseudobarrel domain"/>
    <property type="match status" value="2"/>
</dbReference>
<protein>
    <submittedName>
        <fullName evidence="9">B3 domain-containing protein At5g66980 isoform X1</fullName>
    </submittedName>
</protein>
<evidence type="ECO:0000256" key="1">
    <source>
        <dbReference type="ARBA" id="ARBA00004123"/>
    </source>
</evidence>